<accession>A0A7K1RM84</accession>
<sequence>MPNFRSAALAVLTAALLLTTSLVHAEDGTLAVIKQAGVIRIGTTGDYKPFSYKGGDGELVGADISMGKALATDLGVKPEFVMTTWKTMLEDFKAGKFDMVLGGITVNPARAEVGDFSLSNVKDGKRPIVRCEDKDKLVTLEAIDQPSVRVIVNPGGTNDKFAHEHFTKAPIEVFPDNKVIFDQIAANKADVMVTDGVEVDLQSKLHPGVLCPSAVKEPFTHFENAYLLRKDPAFKAAVDSFMAKALESGDWKAKLDAAMQ</sequence>
<dbReference type="AlphaFoldDB" id="A0A7K1RM84"/>
<dbReference type="PANTHER" id="PTHR35936:SF19">
    <property type="entry name" value="AMINO-ACID-BINDING PROTEIN YXEM-RELATED"/>
    <property type="match status" value="1"/>
</dbReference>
<keyword evidence="2 3" id="KW-0732">Signal</keyword>
<dbReference type="SUPFAM" id="SSF53850">
    <property type="entry name" value="Periplasmic binding protein-like II"/>
    <property type="match status" value="1"/>
</dbReference>
<evidence type="ECO:0000313" key="6">
    <source>
        <dbReference type="Proteomes" id="UP000440716"/>
    </source>
</evidence>
<name>A0A7K1RM84_AGRVI</name>
<reference evidence="5 6" key="1">
    <citation type="submission" date="2019-12" db="EMBL/GenBank/DDBJ databases">
        <title>Whole-genome sequencing of Allorhizobium vitis.</title>
        <authorList>
            <person name="Gan H.M."/>
            <person name="Szegedi E."/>
            <person name="Burr T."/>
            <person name="Savka M.A."/>
        </authorList>
    </citation>
    <scope>NUCLEOTIDE SEQUENCE [LARGE SCALE GENOMIC DNA]</scope>
    <source>
        <strain evidence="5 6">CG415</strain>
    </source>
</reference>
<dbReference type="Pfam" id="PF00497">
    <property type="entry name" value="SBP_bac_3"/>
    <property type="match status" value="1"/>
</dbReference>
<dbReference type="PANTHER" id="PTHR35936">
    <property type="entry name" value="MEMBRANE-BOUND LYTIC MUREIN TRANSGLYCOSYLASE F"/>
    <property type="match status" value="1"/>
</dbReference>
<gene>
    <name evidence="5" type="ORF">GOZ88_23895</name>
</gene>
<dbReference type="GO" id="GO:0042597">
    <property type="term" value="C:periplasmic space"/>
    <property type="evidence" value="ECO:0007669"/>
    <property type="project" value="UniProtKB-SubCell"/>
</dbReference>
<evidence type="ECO:0000256" key="1">
    <source>
        <dbReference type="ARBA" id="ARBA00004418"/>
    </source>
</evidence>
<organism evidence="5 6">
    <name type="scientific">Agrobacterium vitis</name>
    <name type="common">Rhizobium vitis</name>
    <dbReference type="NCBI Taxonomy" id="373"/>
    <lineage>
        <taxon>Bacteria</taxon>
        <taxon>Pseudomonadati</taxon>
        <taxon>Pseudomonadota</taxon>
        <taxon>Alphaproteobacteria</taxon>
        <taxon>Hyphomicrobiales</taxon>
        <taxon>Rhizobiaceae</taxon>
        <taxon>Rhizobium/Agrobacterium group</taxon>
        <taxon>Agrobacterium</taxon>
    </lineage>
</organism>
<dbReference type="EMBL" id="WPHU01000013">
    <property type="protein sequence ID" value="MVA59153.1"/>
    <property type="molecule type" value="Genomic_DNA"/>
</dbReference>
<protein>
    <submittedName>
        <fullName evidence="5">Transporter substrate-binding domain-containing protein</fullName>
    </submittedName>
</protein>
<dbReference type="Gene3D" id="3.40.190.10">
    <property type="entry name" value="Periplasmic binding protein-like II"/>
    <property type="match status" value="2"/>
</dbReference>
<comment type="subcellular location">
    <subcellularLocation>
        <location evidence="1">Periplasm</location>
    </subcellularLocation>
</comment>
<proteinExistence type="predicted"/>
<feature type="domain" description="Solute-binding protein family 3/N-terminal" evidence="4">
    <location>
        <begin position="38"/>
        <end position="258"/>
    </location>
</feature>
<evidence type="ECO:0000256" key="2">
    <source>
        <dbReference type="ARBA" id="ARBA00022729"/>
    </source>
</evidence>
<feature type="signal peptide" evidence="3">
    <location>
        <begin position="1"/>
        <end position="25"/>
    </location>
</feature>
<dbReference type="InterPro" id="IPR001638">
    <property type="entry name" value="Solute-binding_3/MltF_N"/>
</dbReference>
<evidence type="ECO:0000259" key="4">
    <source>
        <dbReference type="SMART" id="SM00062"/>
    </source>
</evidence>
<evidence type="ECO:0000313" key="5">
    <source>
        <dbReference type="EMBL" id="MVA59153.1"/>
    </source>
</evidence>
<evidence type="ECO:0000256" key="3">
    <source>
        <dbReference type="SAM" id="SignalP"/>
    </source>
</evidence>
<dbReference type="Proteomes" id="UP000440716">
    <property type="component" value="Unassembled WGS sequence"/>
</dbReference>
<feature type="chain" id="PRO_5029561419" evidence="3">
    <location>
        <begin position="26"/>
        <end position="260"/>
    </location>
</feature>
<comment type="caution">
    <text evidence="5">The sequence shown here is derived from an EMBL/GenBank/DDBJ whole genome shotgun (WGS) entry which is preliminary data.</text>
</comment>
<dbReference type="SMART" id="SM00062">
    <property type="entry name" value="PBPb"/>
    <property type="match status" value="1"/>
</dbReference>
<dbReference type="RefSeq" id="WP_156592939.1">
    <property type="nucleotide sequence ID" value="NZ_WPHU01000013.1"/>
</dbReference>